<comment type="similarity">
    <text evidence="6">Belongs to the TacA antitoxin family.</text>
</comment>
<dbReference type="PANTHER" id="PTHR35401:SF1">
    <property type="entry name" value="CYTOPLASMIC PROTEIN"/>
    <property type="match status" value="1"/>
</dbReference>
<keyword evidence="3" id="KW-0805">Transcription regulation</keyword>
<dbReference type="Proteomes" id="UP000729733">
    <property type="component" value="Unassembled WGS sequence"/>
</dbReference>
<sequence>MATVEKQKVVNLRIDEVRRNLIDKAAKLRGKSRTEFMVDAAYKEAEQTILDQKIFILDEADCEYLSRTDHKPDPKLVKLFKSKSPWEQ</sequence>
<reference evidence="7" key="1">
    <citation type="journal article" date="2021" name="Antonie Van Leeuwenhoek">
        <title>Draft genome and description of Waterburya agarophytonicola gen. nov. sp. nov. (Pleurocapsales, Cyanobacteria): a seaweed symbiont.</title>
        <authorList>
            <person name="Bonthond G."/>
            <person name="Shalygin S."/>
            <person name="Bayer T."/>
            <person name="Weinberger F."/>
        </authorList>
    </citation>
    <scope>NUCLEOTIDE SEQUENCE</scope>
    <source>
        <strain evidence="7">KI4</strain>
    </source>
</reference>
<protein>
    <submittedName>
        <fullName evidence="7">DUF1778 domain-containing protein</fullName>
    </submittedName>
</protein>
<dbReference type="GO" id="GO:0003677">
    <property type="term" value="F:DNA binding"/>
    <property type="evidence" value="ECO:0007669"/>
    <property type="project" value="UniProtKB-KW"/>
</dbReference>
<comment type="caution">
    <text evidence="7">The sequence shown here is derived from an EMBL/GenBank/DDBJ whole genome shotgun (WGS) entry which is preliminary data.</text>
</comment>
<accession>A0A964BQQ8</accession>
<dbReference type="RefSeq" id="WP_229639499.1">
    <property type="nucleotide sequence ID" value="NZ_JADWDC010000009.1"/>
</dbReference>
<dbReference type="Gene3D" id="1.20.5.780">
    <property type="entry name" value="Single helix bin"/>
    <property type="match status" value="1"/>
</dbReference>
<dbReference type="SUPFAM" id="SSF47598">
    <property type="entry name" value="Ribbon-helix-helix"/>
    <property type="match status" value="1"/>
</dbReference>
<evidence type="ECO:0000256" key="4">
    <source>
        <dbReference type="ARBA" id="ARBA00023125"/>
    </source>
</evidence>
<dbReference type="AlphaFoldDB" id="A0A964BQQ8"/>
<evidence type="ECO:0000313" key="8">
    <source>
        <dbReference type="Proteomes" id="UP000729733"/>
    </source>
</evidence>
<dbReference type="EMBL" id="JADWDC010000009">
    <property type="protein sequence ID" value="MCC0176461.1"/>
    <property type="molecule type" value="Genomic_DNA"/>
</dbReference>
<evidence type="ECO:0000256" key="3">
    <source>
        <dbReference type="ARBA" id="ARBA00023015"/>
    </source>
</evidence>
<organism evidence="7 8">
    <name type="scientific">Waterburya agarophytonicola KI4</name>
    <dbReference type="NCBI Taxonomy" id="2874699"/>
    <lineage>
        <taxon>Bacteria</taxon>
        <taxon>Bacillati</taxon>
        <taxon>Cyanobacteriota</taxon>
        <taxon>Cyanophyceae</taxon>
        <taxon>Pleurocapsales</taxon>
        <taxon>Hyellaceae</taxon>
        <taxon>Waterburya</taxon>
        <taxon>Waterburya agarophytonicola</taxon>
    </lineage>
</organism>
<evidence type="ECO:0000313" key="7">
    <source>
        <dbReference type="EMBL" id="MCC0176461.1"/>
    </source>
</evidence>
<evidence type="ECO:0000256" key="6">
    <source>
        <dbReference type="ARBA" id="ARBA00049988"/>
    </source>
</evidence>
<dbReference type="InterPro" id="IPR014795">
    <property type="entry name" value="TacA_1-like"/>
</dbReference>
<proteinExistence type="inferred from homology"/>
<dbReference type="GO" id="GO:0006355">
    <property type="term" value="P:regulation of DNA-templated transcription"/>
    <property type="evidence" value="ECO:0007669"/>
    <property type="project" value="InterPro"/>
</dbReference>
<keyword evidence="1" id="KW-0678">Repressor</keyword>
<dbReference type="InterPro" id="IPR010985">
    <property type="entry name" value="Ribbon_hlx_hlx"/>
</dbReference>
<keyword evidence="2" id="KW-1277">Toxin-antitoxin system</keyword>
<evidence type="ECO:0000256" key="2">
    <source>
        <dbReference type="ARBA" id="ARBA00022649"/>
    </source>
</evidence>
<keyword evidence="4" id="KW-0238">DNA-binding</keyword>
<gene>
    <name evidence="7" type="ORF">I4641_05645</name>
</gene>
<name>A0A964BQQ8_9CYAN</name>
<keyword evidence="5" id="KW-0804">Transcription</keyword>
<evidence type="ECO:0000256" key="1">
    <source>
        <dbReference type="ARBA" id="ARBA00022491"/>
    </source>
</evidence>
<dbReference type="PANTHER" id="PTHR35401">
    <property type="entry name" value="COPG FAMILY HELIX-TURN-HELIX PROTEIN-RELATED-RELATED"/>
    <property type="match status" value="1"/>
</dbReference>
<keyword evidence="8" id="KW-1185">Reference proteome</keyword>
<dbReference type="Pfam" id="PF08681">
    <property type="entry name" value="TacA1"/>
    <property type="match status" value="1"/>
</dbReference>
<evidence type="ECO:0000256" key="5">
    <source>
        <dbReference type="ARBA" id="ARBA00023163"/>
    </source>
</evidence>